<evidence type="ECO:0000256" key="8">
    <source>
        <dbReference type="ARBA" id="ARBA00023214"/>
    </source>
</evidence>
<dbReference type="SUPFAM" id="SSF54631">
    <property type="entry name" value="CBS-domain pair"/>
    <property type="match status" value="1"/>
</dbReference>
<keyword evidence="4 11" id="KW-1133">Transmembrane helix</keyword>
<proteinExistence type="predicted"/>
<evidence type="ECO:0000256" key="11">
    <source>
        <dbReference type="SAM" id="Phobius"/>
    </source>
</evidence>
<comment type="subcellular location">
    <subcellularLocation>
        <location evidence="1">Membrane</location>
        <topology evidence="1">Multi-pass membrane protein</topology>
    </subcellularLocation>
</comment>
<dbReference type="PANTHER" id="PTHR43427">
    <property type="entry name" value="CHLORIDE CHANNEL PROTEIN CLC-E"/>
    <property type="match status" value="1"/>
</dbReference>
<feature type="transmembrane region" description="Helical" evidence="11">
    <location>
        <begin position="35"/>
        <end position="57"/>
    </location>
</feature>
<evidence type="ECO:0000313" key="14">
    <source>
        <dbReference type="EMBL" id="SDE58524.1"/>
    </source>
</evidence>
<dbReference type="STRING" id="168276.SAMN05444580_12235"/>
<evidence type="ECO:0000256" key="1">
    <source>
        <dbReference type="ARBA" id="ARBA00004141"/>
    </source>
</evidence>
<evidence type="ECO:0000256" key="6">
    <source>
        <dbReference type="ARBA" id="ARBA00023136"/>
    </source>
</evidence>
<keyword evidence="7" id="KW-0869">Chloride channel</keyword>
<keyword evidence="2" id="KW-0813">Transport</keyword>
<keyword evidence="15" id="KW-1185">Reference proteome</keyword>
<feature type="transmembrane region" description="Helical" evidence="11">
    <location>
        <begin position="264"/>
        <end position="284"/>
    </location>
</feature>
<keyword evidence="10" id="KW-0129">CBS domain</keyword>
<dbReference type="Pfam" id="PF00654">
    <property type="entry name" value="Voltage_CLC"/>
    <property type="match status" value="1"/>
</dbReference>
<evidence type="ECO:0000259" key="12">
    <source>
        <dbReference type="PROSITE" id="PS51202"/>
    </source>
</evidence>
<name>A0A1G7E474_9NOCA</name>
<dbReference type="PANTHER" id="PTHR43427:SF6">
    <property type="entry name" value="CHLORIDE CHANNEL PROTEIN CLC-E"/>
    <property type="match status" value="1"/>
</dbReference>
<evidence type="ECO:0000259" key="13">
    <source>
        <dbReference type="PROSITE" id="PS51371"/>
    </source>
</evidence>
<gene>
    <name evidence="14" type="ORF">SAMN05444580_12235</name>
</gene>
<feature type="domain" description="RCK C-terminal" evidence="12">
    <location>
        <begin position="606"/>
        <end position="687"/>
    </location>
</feature>
<dbReference type="SUPFAM" id="SSF81340">
    <property type="entry name" value="Clc chloride channel"/>
    <property type="match status" value="1"/>
</dbReference>
<sequence length="692" mass="71013">MSAARAATDRWHETVRSAGTSLGGWIGRSSYLRKWLVLGAAIGVIAGLGAVVFYLALTQATHLLLGVLGGYTPPEAAGEGGGAGSGDFTRPWAIPLIVCLGGLASGFIVFTFAPEAAGHGTDDAIDAIHHNPRKIRVRTVVVKLVASAITIGSGGSGGREGPTAQISAGFGSLLARVLDLSPRDGRIAVAVGIGSGIGAIFGAPLGGALLAGSIAYRDDFDFDAVIPGLITSIVSYSVFGSLLGFEPLFGYAAADYRFTDPLHLVWFAVIGVLGGLIGLLYAGMFYGVAGLSARVPCSRVLKPAIGGLLVGLLALALPEVLGSGYGWVQQSLARESLMAMPLWVVLVLPVAKILATSLSIATGGSGGIFGPGMVIGAFIGAAVWRLLEPFAPGIPDSPAPFVIVGMMACFGSIARAPLAVMVMVGEMTGSLTVLAPGMLAVGLSYLIVQRTGKTIYRSQLGTREESRAARLRLGMPLLGRVAVAGSMSEPRLVLGADTSCATAAERMHAAGVPGAPVVDGEGRFAGTVTRTDLDGLPDDQAAGPLARRVDVSAATVDVEGNLDQALDAMSDRVRWTTVVDGRRRVRGIVAVRDLVRGYRAEVEAEERRVTNVGSHVEVLEARVGMGATVLGRPLGQGVLPSGCLVLAVQRGDAVLPGAASTVLRVGDVVTVLGRPDLLEIASRTVAGNDPSD</sequence>
<keyword evidence="6 11" id="KW-0472">Membrane</keyword>
<reference evidence="14 15" key="1">
    <citation type="submission" date="2016-10" db="EMBL/GenBank/DDBJ databases">
        <authorList>
            <person name="de Groot N.N."/>
        </authorList>
    </citation>
    <scope>NUCLEOTIDE SEQUENCE [LARGE SCALE GENOMIC DNA]</scope>
    <source>
        <strain evidence="14 15">JCM 11308</strain>
    </source>
</reference>
<keyword evidence="3 11" id="KW-0812">Transmembrane</keyword>
<evidence type="ECO:0000256" key="10">
    <source>
        <dbReference type="PROSITE-ProRule" id="PRU00703"/>
    </source>
</evidence>
<evidence type="ECO:0000256" key="7">
    <source>
        <dbReference type="ARBA" id="ARBA00023173"/>
    </source>
</evidence>
<dbReference type="GO" id="GO:0008324">
    <property type="term" value="F:monoatomic cation transmembrane transporter activity"/>
    <property type="evidence" value="ECO:0007669"/>
    <property type="project" value="InterPro"/>
</dbReference>
<feature type="transmembrane region" description="Helical" evidence="11">
    <location>
        <begin position="399"/>
        <end position="424"/>
    </location>
</feature>
<dbReference type="InterPro" id="IPR006037">
    <property type="entry name" value="RCK_C"/>
</dbReference>
<feature type="transmembrane region" description="Helical" evidence="11">
    <location>
        <begin position="430"/>
        <end position="448"/>
    </location>
</feature>
<evidence type="ECO:0000313" key="15">
    <source>
        <dbReference type="Proteomes" id="UP000199417"/>
    </source>
</evidence>
<feature type="transmembrane region" description="Helical" evidence="11">
    <location>
        <begin position="224"/>
        <end position="243"/>
    </location>
</feature>
<dbReference type="GO" id="GO:0005254">
    <property type="term" value="F:chloride channel activity"/>
    <property type="evidence" value="ECO:0007669"/>
    <property type="project" value="UniProtKB-KW"/>
</dbReference>
<dbReference type="InterPro" id="IPR001807">
    <property type="entry name" value="ClC"/>
</dbReference>
<dbReference type="GO" id="GO:0034707">
    <property type="term" value="C:chloride channel complex"/>
    <property type="evidence" value="ECO:0007669"/>
    <property type="project" value="UniProtKB-KW"/>
</dbReference>
<feature type="transmembrane region" description="Helical" evidence="11">
    <location>
        <begin position="340"/>
        <end position="362"/>
    </location>
</feature>
<evidence type="ECO:0000256" key="2">
    <source>
        <dbReference type="ARBA" id="ARBA00022448"/>
    </source>
</evidence>
<accession>A0A1G7E474</accession>
<dbReference type="SUPFAM" id="SSF116726">
    <property type="entry name" value="TrkA C-terminal domain-like"/>
    <property type="match status" value="1"/>
</dbReference>
<dbReference type="Gene3D" id="3.10.580.10">
    <property type="entry name" value="CBS-domain"/>
    <property type="match status" value="1"/>
</dbReference>
<dbReference type="Proteomes" id="UP000199417">
    <property type="component" value="Unassembled WGS sequence"/>
</dbReference>
<feature type="transmembrane region" description="Helical" evidence="11">
    <location>
        <begin position="304"/>
        <end position="328"/>
    </location>
</feature>
<dbReference type="InterPro" id="IPR046342">
    <property type="entry name" value="CBS_dom_sf"/>
</dbReference>
<dbReference type="Gene3D" id="1.10.3080.10">
    <property type="entry name" value="Clc chloride channel"/>
    <property type="match status" value="1"/>
</dbReference>
<dbReference type="Pfam" id="PF00571">
    <property type="entry name" value="CBS"/>
    <property type="match status" value="2"/>
</dbReference>
<organism evidence="14 15">
    <name type="scientific">Rhodococcus tukisamuensis</name>
    <dbReference type="NCBI Taxonomy" id="168276"/>
    <lineage>
        <taxon>Bacteria</taxon>
        <taxon>Bacillati</taxon>
        <taxon>Actinomycetota</taxon>
        <taxon>Actinomycetes</taxon>
        <taxon>Mycobacteriales</taxon>
        <taxon>Nocardiaceae</taxon>
        <taxon>Rhodococcus</taxon>
    </lineage>
</organism>
<feature type="transmembrane region" description="Helical" evidence="11">
    <location>
        <begin position="92"/>
        <end position="113"/>
    </location>
</feature>
<dbReference type="SMART" id="SM00116">
    <property type="entry name" value="CBS"/>
    <property type="match status" value="2"/>
</dbReference>
<keyword evidence="5" id="KW-0406">Ion transport</keyword>
<dbReference type="EMBL" id="FNAB01000022">
    <property type="protein sequence ID" value="SDE58524.1"/>
    <property type="molecule type" value="Genomic_DNA"/>
</dbReference>
<evidence type="ECO:0000256" key="3">
    <source>
        <dbReference type="ARBA" id="ARBA00022692"/>
    </source>
</evidence>
<protein>
    <submittedName>
        <fullName evidence="14">H+/Cl-antiporter ClcA</fullName>
    </submittedName>
</protein>
<dbReference type="InterPro" id="IPR036721">
    <property type="entry name" value="RCK_C_sf"/>
</dbReference>
<feature type="transmembrane region" description="Helical" evidence="11">
    <location>
        <begin position="187"/>
        <end position="212"/>
    </location>
</feature>
<dbReference type="FunFam" id="1.10.3080.10:FF:000018">
    <property type="entry name" value="Chloride transporter, ClC family"/>
    <property type="match status" value="1"/>
</dbReference>
<dbReference type="GO" id="GO:0006813">
    <property type="term" value="P:potassium ion transport"/>
    <property type="evidence" value="ECO:0007669"/>
    <property type="project" value="InterPro"/>
</dbReference>
<evidence type="ECO:0000256" key="4">
    <source>
        <dbReference type="ARBA" id="ARBA00022989"/>
    </source>
</evidence>
<feature type="transmembrane region" description="Helical" evidence="11">
    <location>
        <begin position="368"/>
        <end position="387"/>
    </location>
</feature>
<dbReference type="InterPro" id="IPR014743">
    <property type="entry name" value="Cl-channel_core"/>
</dbReference>
<dbReference type="Gene3D" id="3.30.70.1450">
    <property type="entry name" value="Regulator of K+ conductance, C-terminal domain"/>
    <property type="match status" value="1"/>
</dbReference>
<dbReference type="AlphaFoldDB" id="A0A1G7E474"/>
<dbReference type="InterPro" id="IPR000644">
    <property type="entry name" value="CBS_dom"/>
</dbReference>
<evidence type="ECO:0000256" key="9">
    <source>
        <dbReference type="ARBA" id="ARBA00023303"/>
    </source>
</evidence>
<evidence type="ECO:0000256" key="5">
    <source>
        <dbReference type="ARBA" id="ARBA00023065"/>
    </source>
</evidence>
<keyword evidence="9" id="KW-0407">Ion channel</keyword>
<dbReference type="Pfam" id="PF02080">
    <property type="entry name" value="TrkA_C"/>
    <property type="match status" value="1"/>
</dbReference>
<dbReference type="InterPro" id="IPR050368">
    <property type="entry name" value="ClC-type_chloride_channel"/>
</dbReference>
<dbReference type="PROSITE" id="PS51371">
    <property type="entry name" value="CBS"/>
    <property type="match status" value="1"/>
</dbReference>
<feature type="domain" description="CBS" evidence="13">
    <location>
        <begin position="487"/>
        <end position="545"/>
    </location>
</feature>
<keyword evidence="8" id="KW-0868">Chloride</keyword>
<dbReference type="CDD" id="cd02205">
    <property type="entry name" value="CBS_pair_SF"/>
    <property type="match status" value="1"/>
</dbReference>
<dbReference type="CDD" id="cd00400">
    <property type="entry name" value="Voltage_gated_ClC"/>
    <property type="match status" value="1"/>
</dbReference>
<dbReference type="PRINTS" id="PR00762">
    <property type="entry name" value="CLCHANNEL"/>
</dbReference>
<dbReference type="PROSITE" id="PS51202">
    <property type="entry name" value="RCK_C"/>
    <property type="match status" value="1"/>
</dbReference>